<organism evidence="1 2">
    <name type="scientific">Penicillium nordicum</name>
    <dbReference type="NCBI Taxonomy" id="229535"/>
    <lineage>
        <taxon>Eukaryota</taxon>
        <taxon>Fungi</taxon>
        <taxon>Dikarya</taxon>
        <taxon>Ascomycota</taxon>
        <taxon>Pezizomycotina</taxon>
        <taxon>Eurotiomycetes</taxon>
        <taxon>Eurotiomycetidae</taxon>
        <taxon>Eurotiales</taxon>
        <taxon>Aspergillaceae</taxon>
        <taxon>Penicillium</taxon>
    </lineage>
</organism>
<evidence type="ECO:0000313" key="1">
    <source>
        <dbReference type="EMBL" id="KOS39280.1"/>
    </source>
</evidence>
<sequence>MDASDSLDVPLTERCCCSFIACRRSGRSAPRRTAGAESKRGWGRVRATKYAIQHITPSLVIILPPNSDSIQIQFRFNSDSIQIQFRFNSDSIQIQFRFNSDSIQIQFRFSSDSLQIQFNMILVK</sequence>
<reference evidence="1 2" key="1">
    <citation type="submission" date="2015-08" db="EMBL/GenBank/DDBJ databases">
        <title>Genome sequencing of Penicillium nordicum.</title>
        <authorList>
            <person name="Nguyen H.D."/>
            <person name="Seifert K.A."/>
        </authorList>
    </citation>
    <scope>NUCLEOTIDE SEQUENCE [LARGE SCALE GENOMIC DNA]</scope>
    <source>
        <strain evidence="1 2">DAOMC 185683</strain>
    </source>
</reference>
<proteinExistence type="predicted"/>
<gene>
    <name evidence="1" type="ORF">ACN38_g9888</name>
</gene>
<protein>
    <submittedName>
        <fullName evidence="1">Uncharacterized protein</fullName>
    </submittedName>
</protein>
<comment type="caution">
    <text evidence="1">The sequence shown here is derived from an EMBL/GenBank/DDBJ whole genome shotgun (WGS) entry which is preliminary data.</text>
</comment>
<evidence type="ECO:0000313" key="2">
    <source>
        <dbReference type="Proteomes" id="UP000037696"/>
    </source>
</evidence>
<dbReference type="EMBL" id="LHQQ01000210">
    <property type="protein sequence ID" value="KOS39280.1"/>
    <property type="molecule type" value="Genomic_DNA"/>
</dbReference>
<name>A0A0M8P2V6_9EURO</name>
<accession>A0A0M8P2V6</accession>
<dbReference type="OrthoDB" id="6162190at2759"/>
<keyword evidence="2" id="KW-1185">Reference proteome</keyword>
<dbReference type="AlphaFoldDB" id="A0A0M8P2V6"/>
<dbReference type="Proteomes" id="UP000037696">
    <property type="component" value="Unassembled WGS sequence"/>
</dbReference>